<protein>
    <recommendedName>
        <fullName evidence="2">JmjC domain-containing protein</fullName>
    </recommendedName>
</protein>
<feature type="signal peptide" evidence="1">
    <location>
        <begin position="1"/>
        <end position="24"/>
    </location>
</feature>
<feature type="chain" id="PRO_5042148944" description="JmjC domain-containing protein" evidence="1">
    <location>
        <begin position="25"/>
        <end position="569"/>
    </location>
</feature>
<evidence type="ECO:0000256" key="1">
    <source>
        <dbReference type="SAM" id="SignalP"/>
    </source>
</evidence>
<dbReference type="InterPro" id="IPR041667">
    <property type="entry name" value="Cupin_8"/>
</dbReference>
<dbReference type="InterPro" id="IPR003347">
    <property type="entry name" value="JmjC_dom"/>
</dbReference>
<evidence type="ECO:0000313" key="3">
    <source>
        <dbReference type="EMBL" id="KAK2153919.1"/>
    </source>
</evidence>
<proteinExistence type="predicted"/>
<dbReference type="Gene3D" id="2.60.120.10">
    <property type="entry name" value="Jelly Rolls"/>
    <property type="match status" value="1"/>
</dbReference>
<dbReference type="EMBL" id="JAODUP010000281">
    <property type="protein sequence ID" value="KAK2153919.1"/>
    <property type="molecule type" value="Genomic_DNA"/>
</dbReference>
<keyword evidence="4" id="KW-1185">Reference proteome</keyword>
<name>A0AAD9JIQ6_9ANNE</name>
<feature type="domain" description="JmjC" evidence="2">
    <location>
        <begin position="376"/>
        <end position="558"/>
    </location>
</feature>
<dbReference type="Proteomes" id="UP001208570">
    <property type="component" value="Unassembled WGS sequence"/>
</dbReference>
<accession>A0AAD9JIQ6</accession>
<gene>
    <name evidence="3" type="ORF">LSH36_281g03066</name>
</gene>
<dbReference type="Pfam" id="PF13621">
    <property type="entry name" value="Cupin_8"/>
    <property type="match status" value="1"/>
</dbReference>
<comment type="caution">
    <text evidence="3">The sequence shown here is derived from an EMBL/GenBank/DDBJ whole genome shotgun (WGS) entry which is preliminary data.</text>
</comment>
<reference evidence="3" key="1">
    <citation type="journal article" date="2023" name="Mol. Biol. Evol.">
        <title>Third-Generation Sequencing Reveals the Adaptive Role of the Epigenome in Three Deep-Sea Polychaetes.</title>
        <authorList>
            <person name="Perez M."/>
            <person name="Aroh O."/>
            <person name="Sun Y."/>
            <person name="Lan Y."/>
            <person name="Juniper S.K."/>
            <person name="Young C.R."/>
            <person name="Angers B."/>
            <person name="Qian P.Y."/>
        </authorList>
    </citation>
    <scope>NUCLEOTIDE SEQUENCE</scope>
    <source>
        <strain evidence="3">P08H-3</strain>
    </source>
</reference>
<dbReference type="PROSITE" id="PS51184">
    <property type="entry name" value="JMJC"/>
    <property type="match status" value="1"/>
</dbReference>
<dbReference type="PANTHER" id="PTHR12461:SF83">
    <property type="entry name" value="JMJC DOMAIN-CONTAINING PROTEIN"/>
    <property type="match status" value="1"/>
</dbReference>
<sequence>MALVVVCFLVILVIFANVSKISVSEPNLYTYIPEELVNILEDGCFLGVNDRASREIVEIFLSLLQAFANERHVTIGRVNLENFQWPGGEHLKIDGIDCKSREFTEHSACIGPIPNVVFFAKTSIDRSCLLSPSYTKLRPRAAVISGRDLNLETLVEYVNGKCQTFRTVDGGLLPAGRQKQYIVDNVFNVSNVSNVTMEMLYDRGGVLDLAFTQGFLSDRSSHRTCQKEGCMVNERAREEEGGGGYLEILQCKIINSDDIGPEEFFHEYIKQSRPVIIKNAVVNWPAWHKWSQEYLWEKYGNKTVHVKLTPGGDFEGVERAELWEDYEQFVIPDTVMKKLPYPDLVVVRPAGLNVKFSDFLNLITKAAQQSIRNVSAYLEYSSIREYMPELLSDIEEFAFVKDKLTLRHLNMWLSDGNTVGRLHFDPFDNFLCQLRGKKQLLLFEPFNNSRLYEGHIPQATLHYNHSDQSFRRKTLEDSTSMVMSPIDLFKPDLKRFPNFKSARPLTCTIDEGDALFMPAFWWHEVYSYPNVVEKRNLAVNFWYEPFLLKEFPCPECKMDVNPYYFHLLY</sequence>
<organism evidence="3 4">
    <name type="scientific">Paralvinella palmiformis</name>
    <dbReference type="NCBI Taxonomy" id="53620"/>
    <lineage>
        <taxon>Eukaryota</taxon>
        <taxon>Metazoa</taxon>
        <taxon>Spiralia</taxon>
        <taxon>Lophotrochozoa</taxon>
        <taxon>Annelida</taxon>
        <taxon>Polychaeta</taxon>
        <taxon>Sedentaria</taxon>
        <taxon>Canalipalpata</taxon>
        <taxon>Terebellida</taxon>
        <taxon>Terebelliformia</taxon>
        <taxon>Alvinellidae</taxon>
        <taxon>Paralvinella</taxon>
    </lineage>
</organism>
<dbReference type="FunFam" id="2.60.120.10:FF:000299">
    <property type="entry name" value="Predicted protein"/>
    <property type="match status" value="1"/>
</dbReference>
<evidence type="ECO:0000313" key="4">
    <source>
        <dbReference type="Proteomes" id="UP001208570"/>
    </source>
</evidence>
<dbReference type="InterPro" id="IPR014710">
    <property type="entry name" value="RmlC-like_jellyroll"/>
</dbReference>
<dbReference type="PANTHER" id="PTHR12461">
    <property type="entry name" value="HYPOXIA-INDUCIBLE FACTOR 1 ALPHA INHIBITOR-RELATED"/>
    <property type="match status" value="1"/>
</dbReference>
<dbReference type="SMART" id="SM00558">
    <property type="entry name" value="JmjC"/>
    <property type="match status" value="1"/>
</dbReference>
<keyword evidence="1" id="KW-0732">Signal</keyword>
<evidence type="ECO:0000259" key="2">
    <source>
        <dbReference type="PROSITE" id="PS51184"/>
    </source>
</evidence>
<dbReference type="SUPFAM" id="SSF51197">
    <property type="entry name" value="Clavaminate synthase-like"/>
    <property type="match status" value="1"/>
</dbReference>
<dbReference type="AlphaFoldDB" id="A0AAD9JIQ6"/>